<keyword evidence="2" id="KW-1185">Reference proteome</keyword>
<dbReference type="Proteomes" id="UP000078476">
    <property type="component" value="Unassembled WGS sequence"/>
</dbReference>
<dbReference type="STRING" id="980561.A1359_13750"/>
<dbReference type="EMBL" id="LUUI01000128">
    <property type="protein sequence ID" value="OAI12596.1"/>
    <property type="molecule type" value="Genomic_DNA"/>
</dbReference>
<name>A0A177N3N7_9GAMM</name>
<dbReference type="AlphaFoldDB" id="A0A177N3N7"/>
<sequence>MPHQNLLLKSAASKIGGAMDKIKFNGSLSTDELQKIRTDIEEARSDLSVFSSVNQDPTGFSEALGRSIELMDRALQTLDSPNLI</sequence>
<comment type="caution">
    <text evidence="1">The sequence shown here is derived from an EMBL/GenBank/DDBJ whole genome shotgun (WGS) entry which is preliminary data.</text>
</comment>
<organism evidence="1 2">
    <name type="scientific">Methylomonas lenta</name>
    <dbReference type="NCBI Taxonomy" id="980561"/>
    <lineage>
        <taxon>Bacteria</taxon>
        <taxon>Pseudomonadati</taxon>
        <taxon>Pseudomonadota</taxon>
        <taxon>Gammaproteobacteria</taxon>
        <taxon>Methylococcales</taxon>
        <taxon>Methylococcaceae</taxon>
        <taxon>Methylomonas</taxon>
    </lineage>
</organism>
<reference evidence="1 2" key="1">
    <citation type="submission" date="2016-03" db="EMBL/GenBank/DDBJ databases">
        <authorList>
            <person name="Ploux O."/>
        </authorList>
    </citation>
    <scope>NUCLEOTIDE SEQUENCE [LARGE SCALE GENOMIC DNA]</scope>
    <source>
        <strain evidence="1 2">R-45370</strain>
    </source>
</reference>
<dbReference type="RefSeq" id="WP_066985296.1">
    <property type="nucleotide sequence ID" value="NZ_LUUI01000128.1"/>
</dbReference>
<accession>A0A177N3N7</accession>
<gene>
    <name evidence="1" type="ORF">A1359_13750</name>
</gene>
<proteinExistence type="predicted"/>
<protein>
    <submittedName>
        <fullName evidence="1">Uncharacterized protein</fullName>
    </submittedName>
</protein>
<evidence type="ECO:0000313" key="2">
    <source>
        <dbReference type="Proteomes" id="UP000078476"/>
    </source>
</evidence>
<evidence type="ECO:0000313" key="1">
    <source>
        <dbReference type="EMBL" id="OAI12596.1"/>
    </source>
</evidence>